<sequence length="95" mass="10690">MIMMLTRLERKRFRACKLSASSRCTYFHRLNPQILILQPGLGLPEGKKRSSDECHLLDGQLLLGTSRGTWVLVNCFGSIAINLYTGHVLAWCLGI</sequence>
<dbReference type="Proteomes" id="UP000275772">
    <property type="component" value="Unassembled WGS sequence"/>
</dbReference>
<gene>
    <name evidence="1" type="ORF">BLGHR1_10789</name>
</gene>
<organism evidence="1 2">
    <name type="scientific">Blumeria hordei</name>
    <name type="common">Barley powdery mildew</name>
    <name type="synonym">Blumeria graminis f. sp. hordei</name>
    <dbReference type="NCBI Taxonomy" id="2867405"/>
    <lineage>
        <taxon>Eukaryota</taxon>
        <taxon>Fungi</taxon>
        <taxon>Dikarya</taxon>
        <taxon>Ascomycota</taxon>
        <taxon>Pezizomycotina</taxon>
        <taxon>Leotiomycetes</taxon>
        <taxon>Erysiphales</taxon>
        <taxon>Erysiphaceae</taxon>
        <taxon>Blumeria</taxon>
    </lineage>
</organism>
<evidence type="ECO:0000313" key="1">
    <source>
        <dbReference type="EMBL" id="SZF00064.1"/>
    </source>
</evidence>
<evidence type="ECO:0000313" key="2">
    <source>
        <dbReference type="Proteomes" id="UP000275772"/>
    </source>
</evidence>
<dbReference type="EMBL" id="UNSH01000007">
    <property type="protein sequence ID" value="SZF00064.1"/>
    <property type="molecule type" value="Genomic_DNA"/>
</dbReference>
<accession>A0A383UIC7</accession>
<dbReference type="VEuPathDB" id="FungiDB:BLGHR1_10789"/>
<protein>
    <submittedName>
        <fullName evidence="1">Uncharacterized protein</fullName>
    </submittedName>
</protein>
<reference evidence="1 2" key="1">
    <citation type="submission" date="2017-11" db="EMBL/GenBank/DDBJ databases">
        <authorList>
            <person name="Kracher B."/>
        </authorList>
    </citation>
    <scope>NUCLEOTIDE SEQUENCE [LARGE SCALE GENOMIC DNA]</scope>
    <source>
        <strain evidence="1 2">RACE1</strain>
    </source>
</reference>
<name>A0A383UIC7_BLUHO</name>
<proteinExistence type="predicted"/>
<dbReference type="AlphaFoldDB" id="A0A383UIC7"/>